<dbReference type="OrthoDB" id="3004310at2759"/>
<proteinExistence type="predicted"/>
<dbReference type="AlphaFoldDB" id="A0A4Y7SXV9"/>
<organism evidence="1 2">
    <name type="scientific">Coprinellus micaceus</name>
    <name type="common">Glistening ink-cap mushroom</name>
    <name type="synonym">Coprinus micaceus</name>
    <dbReference type="NCBI Taxonomy" id="71717"/>
    <lineage>
        <taxon>Eukaryota</taxon>
        <taxon>Fungi</taxon>
        <taxon>Dikarya</taxon>
        <taxon>Basidiomycota</taxon>
        <taxon>Agaricomycotina</taxon>
        <taxon>Agaricomycetes</taxon>
        <taxon>Agaricomycetidae</taxon>
        <taxon>Agaricales</taxon>
        <taxon>Agaricineae</taxon>
        <taxon>Psathyrellaceae</taxon>
        <taxon>Coprinellus</taxon>
    </lineage>
</organism>
<dbReference type="Proteomes" id="UP000298030">
    <property type="component" value="Unassembled WGS sequence"/>
</dbReference>
<sequence length="434" mass="49522">MSLSNFPPEILGEIFVACLPECDSHRLDPHNAPSLLCQVSSRWRAVAMEEPRLWDTIIFPPSNHAQHSRFIHAGGVERWFNRTGRLWPLSLGEEPSDTPSGSLITQYLHIVTRYARRFKHLSVVMTKIMHLESLRRGFPRDIFDQLQSVSLCCSTKMNSYTLHSFAQLVTPFGTASKLKHVSFTLIKEDPTKFALPWSQITSIDVASRTRPLDLAGWRSLLETCQNLQRGSFVFPYCGRPLDKPVLNHASLKSLTLVLPSRWEEVLDQVPYRRRLTNYDLAPLFLAVTFSNIQNLRFQFHPHRKPLRHVSSECYAMKSTLKTVAFGWPGEANKGAPVEASDFVGKITREPGSFTALRHIVLPYKSAKLDHIVAALRSHPRLSVTITAVPKRINGWMQAIESHEDSNIIKDRINILSTERYYLLYGDSYLNHLNL</sequence>
<reference evidence="1 2" key="1">
    <citation type="journal article" date="2019" name="Nat. Ecol. Evol.">
        <title>Megaphylogeny resolves global patterns of mushroom evolution.</title>
        <authorList>
            <person name="Varga T."/>
            <person name="Krizsan K."/>
            <person name="Foldi C."/>
            <person name="Dima B."/>
            <person name="Sanchez-Garcia M."/>
            <person name="Sanchez-Ramirez S."/>
            <person name="Szollosi G.J."/>
            <person name="Szarkandi J.G."/>
            <person name="Papp V."/>
            <person name="Albert L."/>
            <person name="Andreopoulos W."/>
            <person name="Angelini C."/>
            <person name="Antonin V."/>
            <person name="Barry K.W."/>
            <person name="Bougher N.L."/>
            <person name="Buchanan P."/>
            <person name="Buyck B."/>
            <person name="Bense V."/>
            <person name="Catcheside P."/>
            <person name="Chovatia M."/>
            <person name="Cooper J."/>
            <person name="Damon W."/>
            <person name="Desjardin D."/>
            <person name="Finy P."/>
            <person name="Geml J."/>
            <person name="Haridas S."/>
            <person name="Hughes K."/>
            <person name="Justo A."/>
            <person name="Karasinski D."/>
            <person name="Kautmanova I."/>
            <person name="Kiss B."/>
            <person name="Kocsube S."/>
            <person name="Kotiranta H."/>
            <person name="LaButti K.M."/>
            <person name="Lechner B.E."/>
            <person name="Liimatainen K."/>
            <person name="Lipzen A."/>
            <person name="Lukacs Z."/>
            <person name="Mihaltcheva S."/>
            <person name="Morgado L.N."/>
            <person name="Niskanen T."/>
            <person name="Noordeloos M.E."/>
            <person name="Ohm R.A."/>
            <person name="Ortiz-Santana B."/>
            <person name="Ovrebo C."/>
            <person name="Racz N."/>
            <person name="Riley R."/>
            <person name="Savchenko A."/>
            <person name="Shiryaev A."/>
            <person name="Soop K."/>
            <person name="Spirin V."/>
            <person name="Szebenyi C."/>
            <person name="Tomsovsky M."/>
            <person name="Tulloss R.E."/>
            <person name="Uehling J."/>
            <person name="Grigoriev I.V."/>
            <person name="Vagvolgyi C."/>
            <person name="Papp T."/>
            <person name="Martin F.M."/>
            <person name="Miettinen O."/>
            <person name="Hibbett D.S."/>
            <person name="Nagy L.G."/>
        </authorList>
    </citation>
    <scope>NUCLEOTIDE SEQUENCE [LARGE SCALE GENOMIC DNA]</scope>
    <source>
        <strain evidence="1 2">FP101781</strain>
    </source>
</reference>
<name>A0A4Y7SXV9_COPMI</name>
<protein>
    <submittedName>
        <fullName evidence="1">Uncharacterized protein</fullName>
    </submittedName>
</protein>
<evidence type="ECO:0000313" key="2">
    <source>
        <dbReference type="Proteomes" id="UP000298030"/>
    </source>
</evidence>
<dbReference type="EMBL" id="QPFP01000048">
    <property type="protein sequence ID" value="TEB26468.1"/>
    <property type="molecule type" value="Genomic_DNA"/>
</dbReference>
<keyword evidence="2" id="KW-1185">Reference proteome</keyword>
<comment type="caution">
    <text evidence="1">The sequence shown here is derived from an EMBL/GenBank/DDBJ whole genome shotgun (WGS) entry which is preliminary data.</text>
</comment>
<gene>
    <name evidence="1" type="ORF">FA13DRAFT_1737399</name>
</gene>
<evidence type="ECO:0000313" key="1">
    <source>
        <dbReference type="EMBL" id="TEB26468.1"/>
    </source>
</evidence>
<dbReference type="STRING" id="71717.A0A4Y7SXV9"/>
<dbReference type="Gene3D" id="1.20.1280.50">
    <property type="match status" value="1"/>
</dbReference>
<accession>A0A4Y7SXV9</accession>